<evidence type="ECO:0000259" key="7">
    <source>
        <dbReference type="Pfam" id="PF25989"/>
    </source>
</evidence>
<dbReference type="InterPro" id="IPR058792">
    <property type="entry name" value="Beta-barrel_RND_2"/>
</dbReference>
<feature type="coiled-coil region" evidence="3">
    <location>
        <begin position="127"/>
        <end position="207"/>
    </location>
</feature>
<dbReference type="InterPro" id="IPR058637">
    <property type="entry name" value="YknX-like_C"/>
</dbReference>
<dbReference type="Gene3D" id="2.40.420.20">
    <property type="match status" value="1"/>
</dbReference>
<dbReference type="Gene3D" id="6.10.140.1990">
    <property type="match status" value="1"/>
</dbReference>
<dbReference type="Gene3D" id="2.40.50.100">
    <property type="match status" value="1"/>
</dbReference>
<dbReference type="SUPFAM" id="SSF111369">
    <property type="entry name" value="HlyD-like secretion proteins"/>
    <property type="match status" value="2"/>
</dbReference>
<feature type="chain" id="PRO_5047469122" evidence="4">
    <location>
        <begin position="21"/>
        <end position="438"/>
    </location>
</feature>
<keyword evidence="9" id="KW-1185">Reference proteome</keyword>
<dbReference type="InterPro" id="IPR006143">
    <property type="entry name" value="RND_pump_MFP"/>
</dbReference>
<feature type="domain" description="CusB-like beta-barrel" evidence="6">
    <location>
        <begin position="289"/>
        <end position="361"/>
    </location>
</feature>
<dbReference type="InterPro" id="IPR030190">
    <property type="entry name" value="MacA_alpha-hairpin_sf"/>
</dbReference>
<dbReference type="Pfam" id="PF25954">
    <property type="entry name" value="Beta-barrel_RND_2"/>
    <property type="match status" value="1"/>
</dbReference>
<evidence type="ECO:0000259" key="5">
    <source>
        <dbReference type="Pfam" id="PF25917"/>
    </source>
</evidence>
<evidence type="ECO:0000313" key="8">
    <source>
        <dbReference type="EMBL" id="UQZ82710.1"/>
    </source>
</evidence>
<keyword evidence="2 3" id="KW-0175">Coiled coil</keyword>
<name>A0ABY4RKN6_9BACL</name>
<feature type="domain" description="Multidrug resistance protein MdtA-like barrel-sandwich hybrid" evidence="5">
    <location>
        <begin position="63"/>
        <end position="282"/>
    </location>
</feature>
<evidence type="ECO:0000256" key="4">
    <source>
        <dbReference type="SAM" id="SignalP"/>
    </source>
</evidence>
<dbReference type="Pfam" id="PF25989">
    <property type="entry name" value="YknX_C"/>
    <property type="match status" value="1"/>
</dbReference>
<protein>
    <submittedName>
        <fullName evidence="8">Multidrug resistance protein MdtN</fullName>
    </submittedName>
</protein>
<dbReference type="Pfam" id="PF25917">
    <property type="entry name" value="BSH_RND"/>
    <property type="match status" value="1"/>
</dbReference>
<evidence type="ECO:0000256" key="2">
    <source>
        <dbReference type="ARBA" id="ARBA00023054"/>
    </source>
</evidence>
<feature type="signal peptide" evidence="4">
    <location>
        <begin position="1"/>
        <end position="20"/>
    </location>
</feature>
<feature type="domain" description="YknX-like C-terminal permuted SH3-like" evidence="7">
    <location>
        <begin position="367"/>
        <end position="437"/>
    </location>
</feature>
<dbReference type="EMBL" id="CP027059">
    <property type="protein sequence ID" value="UQZ82710.1"/>
    <property type="molecule type" value="Genomic_DNA"/>
</dbReference>
<sequence>MRKKQTAWLRAILSLAVVFALPGCGVADNTAGAAQVISVQAVKLGQSVDYGLSGKIIPDQENKIVAKTSGKVAEVKVDEGAVVKKGDLLIQLETDDLISQAKQAEAGLVASKAKLADTQAGARSQEIAGLESAVQSAEASLNQVNAAVEQAKSGVDLAQKTYNRLRNKYDSTSTVTKEDMDKGTYEYEKAKAAYDQSSAQQKAAEAQVAAARSKLDLAKSGATANTIEALQADVERLAASLELSNHVLADASVISPIDGIVSQRNIQPGEMAQAGTMLLTIVKMDPVQVELSVPEAQIGKMKAGSDVEVRVLHLPDKTFAGKISFVSPVSNENSTTFPVKVTIGNPDGLLLAGMLAEVYLKDYAQNGLEVPKSALIQKDNKTFVFTIQDGTAKLIEVATTDKSADWVYVMDNPNLKGSVQIVLNPSEQLLDGSKVTIE</sequence>
<evidence type="ECO:0000256" key="3">
    <source>
        <dbReference type="SAM" id="Coils"/>
    </source>
</evidence>
<organism evidence="8 9">
    <name type="scientific">Paenibacillus konkukensis</name>
    <dbReference type="NCBI Taxonomy" id="2020716"/>
    <lineage>
        <taxon>Bacteria</taxon>
        <taxon>Bacillati</taxon>
        <taxon>Bacillota</taxon>
        <taxon>Bacilli</taxon>
        <taxon>Bacillales</taxon>
        <taxon>Paenibacillaceae</taxon>
        <taxon>Paenibacillus</taxon>
    </lineage>
</organism>
<dbReference type="Proteomes" id="UP001057134">
    <property type="component" value="Chromosome"/>
</dbReference>
<gene>
    <name evidence="8" type="primary">mdtN</name>
    <name evidence="8" type="ORF">SK3146_01869</name>
</gene>
<dbReference type="Gene3D" id="2.40.30.170">
    <property type="match status" value="1"/>
</dbReference>
<comment type="similarity">
    <text evidence="1">Belongs to the membrane fusion protein (MFP) (TC 8.A.1) family.</text>
</comment>
<reference evidence="8" key="2">
    <citation type="journal article" date="2021" name="J Anim Sci Technol">
        <title>Complete genome sequence of Paenibacillus konkukensis sp. nov. SK3146 as a potential probiotic strain.</title>
        <authorList>
            <person name="Jung H.I."/>
            <person name="Park S."/>
            <person name="Niu K.M."/>
            <person name="Lee S.W."/>
            <person name="Kothari D."/>
            <person name="Yi K.J."/>
            <person name="Kim S.K."/>
        </authorList>
    </citation>
    <scope>NUCLEOTIDE SEQUENCE</scope>
    <source>
        <strain evidence="8">SK3146</strain>
    </source>
</reference>
<dbReference type="Gene3D" id="1.10.287.470">
    <property type="entry name" value="Helix hairpin bin"/>
    <property type="match status" value="1"/>
</dbReference>
<evidence type="ECO:0000259" key="6">
    <source>
        <dbReference type="Pfam" id="PF25954"/>
    </source>
</evidence>
<evidence type="ECO:0000313" key="9">
    <source>
        <dbReference type="Proteomes" id="UP001057134"/>
    </source>
</evidence>
<keyword evidence="4" id="KW-0732">Signal</keyword>
<dbReference type="RefSeq" id="WP_249864819.1">
    <property type="nucleotide sequence ID" value="NZ_CP027059.1"/>
</dbReference>
<proteinExistence type="inferred from homology"/>
<reference evidence="8" key="1">
    <citation type="submission" date="2018-02" db="EMBL/GenBank/DDBJ databases">
        <authorList>
            <person name="Kim S.-K."/>
            <person name="Jung H.-I."/>
            <person name="Lee S.-W."/>
        </authorList>
    </citation>
    <scope>NUCLEOTIDE SEQUENCE</scope>
    <source>
        <strain evidence="8">SK3146</strain>
    </source>
</reference>
<dbReference type="InterPro" id="IPR058625">
    <property type="entry name" value="MdtA-like_BSH"/>
</dbReference>
<dbReference type="NCBIfam" id="TIGR01730">
    <property type="entry name" value="RND_mfp"/>
    <property type="match status" value="1"/>
</dbReference>
<dbReference type="PRINTS" id="PR01490">
    <property type="entry name" value="RTXTOXIND"/>
</dbReference>
<evidence type="ECO:0000256" key="1">
    <source>
        <dbReference type="ARBA" id="ARBA00009477"/>
    </source>
</evidence>
<accession>A0ABY4RKN6</accession>
<dbReference type="PANTHER" id="PTHR30469">
    <property type="entry name" value="MULTIDRUG RESISTANCE PROTEIN MDTA"/>
    <property type="match status" value="1"/>
</dbReference>